<comment type="function">
    <text evidence="3">Required for flagellar hook formation. May act as a scaffolding protein.</text>
</comment>
<keyword evidence="6" id="KW-1185">Reference proteome</keyword>
<evidence type="ECO:0000256" key="3">
    <source>
        <dbReference type="RuleBase" id="RU362076"/>
    </source>
</evidence>
<feature type="region of interest" description="Disordered" evidence="4">
    <location>
        <begin position="148"/>
        <end position="280"/>
    </location>
</feature>
<evidence type="ECO:0000256" key="2">
    <source>
        <dbReference type="ARBA" id="ARBA00022795"/>
    </source>
</evidence>
<feature type="compositionally biased region" description="Basic and acidic residues" evidence="4">
    <location>
        <begin position="20"/>
        <end position="30"/>
    </location>
</feature>
<sequence length="280" mass="30200">MSPSIGNQYDLPTQKATMLEPKETMREAGDKLDKDDFLKLLILQLQHQDPMSPMEDREFIAQMASFSSLEQMTNLNKTFEEFASKQSQNGLTAAAELLGKTIRYQNGEGEGEAKTGIVTSVFSSSQGITYQLEDGTKVPEASIVSISETDKPEPEAGHQQPVVPPIPETPPVTESLPAEELTEEGQNTTAPLENGTEPSDDPTVPDESAPVIPPIVDDPPVVEPPLEADSPVEGTEPPPSDAGDEDSESSENGGVTEPVEATDEPEENQQEEPQEETDVT</sequence>
<feature type="compositionally biased region" description="Polar residues" evidence="4">
    <location>
        <begin position="1"/>
        <end position="16"/>
    </location>
</feature>
<keyword evidence="5" id="KW-0969">Cilium</keyword>
<feature type="compositionally biased region" description="Pro residues" evidence="4">
    <location>
        <begin position="211"/>
        <end position="223"/>
    </location>
</feature>
<dbReference type="GO" id="GO:0044781">
    <property type="term" value="P:bacterial-type flagellum organization"/>
    <property type="evidence" value="ECO:0007669"/>
    <property type="project" value="UniProtKB-UniRule"/>
</dbReference>
<feature type="compositionally biased region" description="Acidic residues" evidence="4">
    <location>
        <begin position="260"/>
        <end position="280"/>
    </location>
</feature>
<dbReference type="NCBIfam" id="NF007197">
    <property type="entry name" value="PRK09618.1"/>
    <property type="match status" value="1"/>
</dbReference>
<keyword evidence="5" id="KW-0282">Flagellum</keyword>
<evidence type="ECO:0000313" key="5">
    <source>
        <dbReference type="EMBL" id="TDQ39652.1"/>
    </source>
</evidence>
<dbReference type="Pfam" id="PF03963">
    <property type="entry name" value="FlgD"/>
    <property type="match status" value="1"/>
</dbReference>
<dbReference type="AlphaFoldDB" id="A0A4R6U2R4"/>
<comment type="similarity">
    <text evidence="1 3">Belongs to the FlgD family.</text>
</comment>
<evidence type="ECO:0000256" key="1">
    <source>
        <dbReference type="ARBA" id="ARBA00010577"/>
    </source>
</evidence>
<protein>
    <recommendedName>
        <fullName evidence="3">Basal-body rod modification protein FlgD</fullName>
    </recommendedName>
</protein>
<comment type="caution">
    <text evidence="5">The sequence shown here is derived from an EMBL/GenBank/DDBJ whole genome shotgun (WGS) entry which is preliminary data.</text>
</comment>
<keyword evidence="2 3" id="KW-1005">Bacterial flagellum biogenesis</keyword>
<gene>
    <name evidence="5" type="ORF">EV213_10719</name>
</gene>
<accession>A0A4R6U2R4</accession>
<organism evidence="5 6">
    <name type="scientific">Aureibacillus halotolerans</name>
    <dbReference type="NCBI Taxonomy" id="1508390"/>
    <lineage>
        <taxon>Bacteria</taxon>
        <taxon>Bacillati</taxon>
        <taxon>Bacillota</taxon>
        <taxon>Bacilli</taxon>
        <taxon>Bacillales</taxon>
        <taxon>Bacillaceae</taxon>
        <taxon>Aureibacillus</taxon>
    </lineage>
</organism>
<name>A0A4R6U2R4_9BACI</name>
<evidence type="ECO:0000256" key="4">
    <source>
        <dbReference type="SAM" id="MobiDB-lite"/>
    </source>
</evidence>
<reference evidence="5 6" key="1">
    <citation type="submission" date="2019-03" db="EMBL/GenBank/DDBJ databases">
        <title>Genomic Encyclopedia of Type Strains, Phase IV (KMG-IV): sequencing the most valuable type-strain genomes for metagenomic binning, comparative biology and taxonomic classification.</title>
        <authorList>
            <person name="Goeker M."/>
        </authorList>
    </citation>
    <scope>NUCLEOTIDE SEQUENCE [LARGE SCALE GENOMIC DNA]</scope>
    <source>
        <strain evidence="5 6">DSM 28697</strain>
    </source>
</reference>
<dbReference type="InterPro" id="IPR005648">
    <property type="entry name" value="FlgD"/>
</dbReference>
<dbReference type="Proteomes" id="UP000295632">
    <property type="component" value="Unassembled WGS sequence"/>
</dbReference>
<keyword evidence="5" id="KW-0966">Cell projection</keyword>
<dbReference type="EMBL" id="SNYJ01000007">
    <property type="protein sequence ID" value="TDQ39652.1"/>
    <property type="molecule type" value="Genomic_DNA"/>
</dbReference>
<dbReference type="OrthoDB" id="280334at2"/>
<proteinExistence type="inferred from homology"/>
<evidence type="ECO:0000313" key="6">
    <source>
        <dbReference type="Proteomes" id="UP000295632"/>
    </source>
</evidence>
<dbReference type="RefSeq" id="WP_133580331.1">
    <property type="nucleotide sequence ID" value="NZ_SNYJ01000007.1"/>
</dbReference>
<feature type="region of interest" description="Disordered" evidence="4">
    <location>
        <begin position="1"/>
        <end position="30"/>
    </location>
</feature>